<reference evidence="4 5" key="1">
    <citation type="journal article" date="2024" name="Ann. Entomol. Soc. Am.">
        <title>Genomic analyses of the southern and eastern yellowjacket wasps (Hymenoptera: Vespidae) reveal evolutionary signatures of social life.</title>
        <authorList>
            <person name="Catto M.A."/>
            <person name="Caine P.B."/>
            <person name="Orr S.E."/>
            <person name="Hunt B.G."/>
            <person name="Goodisman M.A.D."/>
        </authorList>
    </citation>
    <scope>NUCLEOTIDE SEQUENCE [LARGE SCALE GENOMIC DNA]</scope>
    <source>
        <strain evidence="4">233</strain>
        <tissue evidence="4">Head and thorax</tissue>
    </source>
</reference>
<dbReference type="PANTHER" id="PTHR48070">
    <property type="entry name" value="ESTERASE OVCA2"/>
    <property type="match status" value="1"/>
</dbReference>
<evidence type="ECO:0000259" key="3">
    <source>
        <dbReference type="Pfam" id="PF03959"/>
    </source>
</evidence>
<accession>A0ABD2C760</accession>
<organism evidence="4 5">
    <name type="scientific">Vespula squamosa</name>
    <name type="common">Southern yellow jacket</name>
    <name type="synonym">Wasp</name>
    <dbReference type="NCBI Taxonomy" id="30214"/>
    <lineage>
        <taxon>Eukaryota</taxon>
        <taxon>Metazoa</taxon>
        <taxon>Ecdysozoa</taxon>
        <taxon>Arthropoda</taxon>
        <taxon>Hexapoda</taxon>
        <taxon>Insecta</taxon>
        <taxon>Pterygota</taxon>
        <taxon>Neoptera</taxon>
        <taxon>Endopterygota</taxon>
        <taxon>Hymenoptera</taxon>
        <taxon>Apocrita</taxon>
        <taxon>Aculeata</taxon>
        <taxon>Vespoidea</taxon>
        <taxon>Vespidae</taxon>
        <taxon>Vespinae</taxon>
        <taxon>Vespula</taxon>
    </lineage>
</organism>
<name>A0ABD2C760_VESSQ</name>
<dbReference type="InterPro" id="IPR050593">
    <property type="entry name" value="LovG"/>
</dbReference>
<dbReference type="InterPro" id="IPR029058">
    <property type="entry name" value="AB_hydrolase_fold"/>
</dbReference>
<evidence type="ECO:0000256" key="1">
    <source>
        <dbReference type="ARBA" id="ARBA00005863"/>
    </source>
</evidence>
<comment type="caution">
    <text evidence="4">The sequence shown here is derived from an EMBL/GenBank/DDBJ whole genome shotgun (WGS) entry which is preliminary data.</text>
</comment>
<proteinExistence type="inferred from homology"/>
<keyword evidence="2" id="KW-0378">Hydrolase</keyword>
<dbReference type="GO" id="GO:0016787">
    <property type="term" value="F:hydrolase activity"/>
    <property type="evidence" value="ECO:0007669"/>
    <property type="project" value="UniProtKB-KW"/>
</dbReference>
<feature type="domain" description="Serine hydrolase" evidence="3">
    <location>
        <begin position="15"/>
        <end position="215"/>
    </location>
</feature>
<dbReference type="InterPro" id="IPR005645">
    <property type="entry name" value="FSH-like_dom"/>
</dbReference>
<dbReference type="EMBL" id="JAUDFV010000020">
    <property type="protein sequence ID" value="KAL2740888.1"/>
    <property type="molecule type" value="Genomic_DNA"/>
</dbReference>
<dbReference type="AlphaFoldDB" id="A0ABD2C760"/>
<dbReference type="Gene3D" id="3.40.50.1820">
    <property type="entry name" value="alpha/beta hydrolase"/>
    <property type="match status" value="1"/>
</dbReference>
<evidence type="ECO:0000313" key="4">
    <source>
        <dbReference type="EMBL" id="KAL2740888.1"/>
    </source>
</evidence>
<evidence type="ECO:0000256" key="2">
    <source>
        <dbReference type="ARBA" id="ARBA00022801"/>
    </source>
</evidence>
<protein>
    <submittedName>
        <fullName evidence="4">UPF0483 protein AGAP003155 isoform X1</fullName>
    </submittedName>
</protein>
<dbReference type="Proteomes" id="UP001607302">
    <property type="component" value="Unassembled WGS sequence"/>
</dbReference>
<keyword evidence="5" id="KW-1185">Reference proteome</keyword>
<evidence type="ECO:0000313" key="5">
    <source>
        <dbReference type="Proteomes" id="UP001607302"/>
    </source>
</evidence>
<gene>
    <name evidence="4" type="ORF">V1478_001029</name>
</gene>
<dbReference type="SUPFAM" id="SSF53474">
    <property type="entry name" value="alpha/beta-Hydrolases"/>
    <property type="match status" value="1"/>
</dbReference>
<dbReference type="FunFam" id="3.40.50.1820:FF:000073">
    <property type="entry name" value="esterase OVCA2 isoform X6"/>
    <property type="match status" value="1"/>
</dbReference>
<dbReference type="Pfam" id="PF03959">
    <property type="entry name" value="FSH1"/>
    <property type="match status" value="1"/>
</dbReference>
<dbReference type="PANTHER" id="PTHR48070:SF6">
    <property type="entry name" value="ESTERASE OVCA2"/>
    <property type="match status" value="1"/>
</dbReference>
<comment type="similarity">
    <text evidence="1">Belongs to the LovG family.</text>
</comment>
<sequence length="227" mass="26015">MCSKCMIFIMQVAQDKLRILAIHGYHQSDVIFKGKLGSLRKGFKKELDFTFVRAPHKIPAKNEFNTDAEESGYGWWFNTEDRVFKATVQSNHCIGFEDSLDVIIKTCQEHGPFDGILGFSQGAAFAVILCIMQQRKICPFEFNFAIIISGFISLCAPHAEYYNEIIELPSLHIYGQNDKVIPTDMTEKVCDLFKNCSKIIHEGGHYIPSQKNVYKAFIMEMMERKLH</sequence>